<evidence type="ECO:0000256" key="1">
    <source>
        <dbReference type="SAM" id="Phobius"/>
    </source>
</evidence>
<name>A0A4R7D6J3_9FLAO</name>
<keyword evidence="1" id="KW-0472">Membrane</keyword>
<comment type="caution">
    <text evidence="2">The sequence shown here is derived from an EMBL/GenBank/DDBJ whole genome shotgun (WGS) entry which is preliminary data.</text>
</comment>
<keyword evidence="1" id="KW-0812">Transmembrane</keyword>
<keyword evidence="3" id="KW-1185">Reference proteome</keyword>
<feature type="transmembrane region" description="Helical" evidence="1">
    <location>
        <begin position="79"/>
        <end position="97"/>
    </location>
</feature>
<accession>A0A4R7D6J3</accession>
<organism evidence="2 3">
    <name type="scientific">Maribacter caenipelagi</name>
    <dbReference type="NCBI Taxonomy" id="1447781"/>
    <lineage>
        <taxon>Bacteria</taxon>
        <taxon>Pseudomonadati</taxon>
        <taxon>Bacteroidota</taxon>
        <taxon>Flavobacteriia</taxon>
        <taxon>Flavobacteriales</taxon>
        <taxon>Flavobacteriaceae</taxon>
        <taxon>Maribacter</taxon>
    </lineage>
</organism>
<protein>
    <submittedName>
        <fullName evidence="2">Uncharacterized protein DUF3667</fullName>
    </submittedName>
</protein>
<evidence type="ECO:0000313" key="2">
    <source>
        <dbReference type="EMBL" id="TDS16769.1"/>
    </source>
</evidence>
<dbReference type="RefSeq" id="WP_133672279.1">
    <property type="nucleotide sequence ID" value="NZ_SNZW01000013.1"/>
</dbReference>
<dbReference type="InterPro" id="IPR022134">
    <property type="entry name" value="DUF3667"/>
</dbReference>
<dbReference type="AlphaFoldDB" id="A0A4R7D6J3"/>
<dbReference type="EMBL" id="SNZW01000013">
    <property type="protein sequence ID" value="TDS16769.1"/>
    <property type="molecule type" value="Genomic_DNA"/>
</dbReference>
<feature type="transmembrane region" description="Helical" evidence="1">
    <location>
        <begin position="196"/>
        <end position="220"/>
    </location>
</feature>
<keyword evidence="1" id="KW-1133">Transmembrane helix</keyword>
<dbReference type="Pfam" id="PF12412">
    <property type="entry name" value="DUF3667"/>
    <property type="match status" value="1"/>
</dbReference>
<proteinExistence type="predicted"/>
<feature type="transmembrane region" description="Helical" evidence="1">
    <location>
        <begin position="232"/>
        <end position="255"/>
    </location>
</feature>
<feature type="transmembrane region" description="Helical" evidence="1">
    <location>
        <begin position="169"/>
        <end position="190"/>
    </location>
</feature>
<dbReference type="OrthoDB" id="1143019at2"/>
<sequence length="265" mass="31364">MECKNCHTNLRTDYSYCPNCGAKVIRNRLTVKNLWYDATERFFNIDNTFLRTFKHLFTKPDEVIGGYINGVRKKYLNPISYFTIAITLGGLFVYVYTEFFPNALDFDFRYGNSSSLTEAEKFGQDFQKKWNTYLFKYQSLFYIAMLPFLALISRLVFINKKQFNLSEHFVINIYSYSHLSIIINTVYMLVLWNSKLLYYVSMVNLVFQIGFFTWVFYKLFNLTIKQTIIKLLFFFFLFAAVCSVLLIIGIVYIALFTDTFQKITS</sequence>
<reference evidence="2 3" key="1">
    <citation type="submission" date="2019-03" db="EMBL/GenBank/DDBJ databases">
        <title>Genomic Encyclopedia of Type Strains, Phase III (KMG-III): the genomes of soil and plant-associated and newly described type strains.</title>
        <authorList>
            <person name="Whitman W."/>
        </authorList>
    </citation>
    <scope>NUCLEOTIDE SEQUENCE [LARGE SCALE GENOMIC DNA]</scope>
    <source>
        <strain evidence="2 3">CECT 8455</strain>
    </source>
</reference>
<evidence type="ECO:0000313" key="3">
    <source>
        <dbReference type="Proteomes" id="UP000295274"/>
    </source>
</evidence>
<feature type="transmembrane region" description="Helical" evidence="1">
    <location>
        <begin position="139"/>
        <end position="157"/>
    </location>
</feature>
<gene>
    <name evidence="2" type="ORF">DFQ03_1254</name>
</gene>
<dbReference type="Proteomes" id="UP000295274">
    <property type="component" value="Unassembled WGS sequence"/>
</dbReference>